<dbReference type="InterPro" id="IPR030874">
    <property type="entry name" value="Cardiolipin_synth_Firmi"/>
</dbReference>
<dbReference type="InterPro" id="IPR025202">
    <property type="entry name" value="PLD-like_dom"/>
</dbReference>
<evidence type="ECO:0000256" key="5">
    <source>
        <dbReference type="ARBA" id="ARBA00022692"/>
    </source>
</evidence>
<dbReference type="AlphaFoldDB" id="A0A430A9X6"/>
<feature type="active site" evidence="12">
    <location>
        <position position="401"/>
    </location>
</feature>
<keyword evidence="10 12" id="KW-0594">Phospholipid biosynthesis</keyword>
<keyword evidence="9 12" id="KW-0472">Membrane</keyword>
<evidence type="ECO:0000256" key="12">
    <source>
        <dbReference type="HAMAP-Rule" id="MF_01916"/>
    </source>
</evidence>
<dbReference type="OrthoDB" id="9762009at2"/>
<sequence>MKGGVVLNFFVIVLYLINLIFSLFLIFYREKDTSVTWAWLLVFLFLPYIGFFLYLFFGYGLSDKQKFNVENHHVQALEKTDGFMTPNIQSFSFPKEEDSPDKHFFYSLNRLPVSHHNQVTLITDGQKKLELLKKDLRAAKQTIHIQYYAFVTDETGLSLLDILVEKAKEGLQVKLLYDEMGSKGIKKELLQPLIDAGGEVSTFLTSQQMLLKFRMNYHAHRKIVVIDNEISYTGGFNISNQYVIPTEPFGYWRDTHVRILGPASLLLQLQFISDWNVSVPNIKRIDYTPNFFKQQTDTSQADTDIYVISSGPDNDKQQIKLAFVKEILSAKERIWIQTPYLIPDTTIIDALEIAKRSGVDVKIMVPDKPDHPFIYRATQFYSRLLLEKDIEIYSYNGGFLHSKVLIKDDKTSIVGSANQDIRSYKLNFETSVVLSDLTMNASLSEAFENDLQKSTKLTLETFNNMSLWIRFKQKISRLFSPIM</sequence>
<evidence type="ECO:0000256" key="11">
    <source>
        <dbReference type="ARBA" id="ARBA00023264"/>
    </source>
</evidence>
<dbReference type="CDD" id="cd09112">
    <property type="entry name" value="PLDc_CLS_2"/>
    <property type="match status" value="1"/>
</dbReference>
<dbReference type="EMBL" id="NGJX01000003">
    <property type="protein sequence ID" value="RSU03876.1"/>
    <property type="molecule type" value="Genomic_DNA"/>
</dbReference>
<evidence type="ECO:0000256" key="8">
    <source>
        <dbReference type="ARBA" id="ARBA00023098"/>
    </source>
</evidence>
<feature type="domain" description="PLD phosphodiesterase" evidence="14">
    <location>
        <begin position="215"/>
        <end position="242"/>
    </location>
</feature>
<comment type="function">
    <text evidence="12">Catalyzes the reversible phosphatidyl group transfer from one phosphatidylglycerol molecule to another to form cardiolipin (CL) (diphosphatidylglycerol) and glycerol.</text>
</comment>
<keyword evidence="11 12" id="KW-1208">Phospholipid metabolism</keyword>
<dbReference type="InterPro" id="IPR022924">
    <property type="entry name" value="Cardiolipin_synthase"/>
</dbReference>
<dbReference type="InterPro" id="IPR001736">
    <property type="entry name" value="PLipase_D/transphosphatidylase"/>
</dbReference>
<protein>
    <recommendedName>
        <fullName evidence="12 13">Cardiolipin synthase</fullName>
        <shortName evidence="12">CL synthase</shortName>
        <ecNumber evidence="12 13">2.7.8.-</ecNumber>
    </recommendedName>
</protein>
<dbReference type="NCBIfam" id="TIGR04265">
    <property type="entry name" value="bac_cardiolipin"/>
    <property type="match status" value="1"/>
</dbReference>
<accession>A0A430A9X6</accession>
<organism evidence="15 16">
    <name type="scientific">Vagococcus fluvialis</name>
    <dbReference type="NCBI Taxonomy" id="2738"/>
    <lineage>
        <taxon>Bacteria</taxon>
        <taxon>Bacillati</taxon>
        <taxon>Bacillota</taxon>
        <taxon>Bacilli</taxon>
        <taxon>Lactobacillales</taxon>
        <taxon>Enterococcaceae</taxon>
        <taxon>Vagococcus</taxon>
    </lineage>
</organism>
<keyword evidence="8 12" id="KW-0443">Lipid metabolism</keyword>
<feature type="domain" description="PLD phosphodiesterase" evidence="14">
    <location>
        <begin position="396"/>
        <end position="423"/>
    </location>
</feature>
<evidence type="ECO:0000256" key="2">
    <source>
        <dbReference type="ARBA" id="ARBA00022475"/>
    </source>
</evidence>
<keyword evidence="7 12" id="KW-1133">Transmembrane helix</keyword>
<keyword evidence="4 12" id="KW-0808">Transferase</keyword>
<evidence type="ECO:0000256" key="6">
    <source>
        <dbReference type="ARBA" id="ARBA00022737"/>
    </source>
</evidence>
<keyword evidence="5 12" id="KW-0812">Transmembrane</keyword>
<feature type="active site" evidence="12">
    <location>
        <position position="227"/>
    </location>
</feature>
<dbReference type="GO" id="GO:0005886">
    <property type="term" value="C:plasma membrane"/>
    <property type="evidence" value="ECO:0007669"/>
    <property type="project" value="UniProtKB-SubCell"/>
</dbReference>
<dbReference type="PANTHER" id="PTHR21248">
    <property type="entry name" value="CARDIOLIPIN SYNTHASE"/>
    <property type="match status" value="1"/>
</dbReference>
<dbReference type="SMART" id="SM00155">
    <property type="entry name" value="PLDc"/>
    <property type="match status" value="2"/>
</dbReference>
<comment type="catalytic activity">
    <reaction evidence="12">
        <text>2 a 1,2-diacyl-sn-glycero-3-phospho-(1'-sn-glycerol) = a cardiolipin + glycerol</text>
        <dbReference type="Rhea" id="RHEA:31451"/>
        <dbReference type="ChEBI" id="CHEBI:17754"/>
        <dbReference type="ChEBI" id="CHEBI:62237"/>
        <dbReference type="ChEBI" id="CHEBI:64716"/>
    </reaction>
</comment>
<dbReference type="HAMAP" id="MF_01916">
    <property type="entry name" value="Cardiolipin_synth_Cls"/>
    <property type="match status" value="1"/>
</dbReference>
<dbReference type="Gene3D" id="3.30.870.10">
    <property type="entry name" value="Endonuclease Chain A"/>
    <property type="match status" value="2"/>
</dbReference>
<evidence type="ECO:0000256" key="9">
    <source>
        <dbReference type="ARBA" id="ARBA00023136"/>
    </source>
</evidence>
<evidence type="ECO:0000259" key="14">
    <source>
        <dbReference type="PROSITE" id="PS50035"/>
    </source>
</evidence>
<evidence type="ECO:0000313" key="16">
    <source>
        <dbReference type="Proteomes" id="UP000288197"/>
    </source>
</evidence>
<evidence type="ECO:0000256" key="1">
    <source>
        <dbReference type="ARBA" id="ARBA00004651"/>
    </source>
</evidence>
<evidence type="ECO:0000313" key="15">
    <source>
        <dbReference type="EMBL" id="RSU03876.1"/>
    </source>
</evidence>
<evidence type="ECO:0000256" key="7">
    <source>
        <dbReference type="ARBA" id="ARBA00022989"/>
    </source>
</evidence>
<comment type="caution">
    <text evidence="15">The sequence shown here is derived from an EMBL/GenBank/DDBJ whole genome shotgun (WGS) entry which is preliminary data.</text>
</comment>
<dbReference type="CDD" id="cd09110">
    <property type="entry name" value="PLDc_CLS_1"/>
    <property type="match status" value="1"/>
</dbReference>
<evidence type="ECO:0000256" key="10">
    <source>
        <dbReference type="ARBA" id="ARBA00023209"/>
    </source>
</evidence>
<keyword evidence="6" id="KW-0677">Repeat</keyword>
<dbReference type="GO" id="GO:0032049">
    <property type="term" value="P:cardiolipin biosynthetic process"/>
    <property type="evidence" value="ECO:0007669"/>
    <property type="project" value="UniProtKB-UniRule"/>
</dbReference>
<reference evidence="15 16" key="1">
    <citation type="submission" date="2017-05" db="EMBL/GenBank/DDBJ databases">
        <title>Vagococcus spp. assemblies.</title>
        <authorList>
            <person name="Gulvik C.A."/>
        </authorList>
    </citation>
    <scope>NUCLEOTIDE SEQUENCE [LARGE SCALE GENOMIC DNA]</scope>
    <source>
        <strain evidence="15 16">NCFB 2497</strain>
    </source>
</reference>
<dbReference type="Pfam" id="PF13091">
    <property type="entry name" value="PLDc_2"/>
    <property type="match status" value="2"/>
</dbReference>
<feature type="transmembrane region" description="Helical" evidence="12">
    <location>
        <begin position="6"/>
        <end position="28"/>
    </location>
</feature>
<dbReference type="PROSITE" id="PS50035">
    <property type="entry name" value="PLD"/>
    <property type="match status" value="2"/>
</dbReference>
<gene>
    <name evidence="15" type="ORF">CBF32_04180</name>
</gene>
<dbReference type="SUPFAM" id="SSF56024">
    <property type="entry name" value="Phospholipase D/nuclease"/>
    <property type="match status" value="2"/>
</dbReference>
<dbReference type="Proteomes" id="UP000288197">
    <property type="component" value="Unassembled WGS sequence"/>
</dbReference>
<dbReference type="Pfam" id="PF13396">
    <property type="entry name" value="PLDc_N"/>
    <property type="match status" value="1"/>
</dbReference>
<comment type="subcellular location">
    <subcellularLocation>
        <location evidence="1 12">Cell membrane</location>
        <topology evidence="1 12">Multi-pass membrane protein</topology>
    </subcellularLocation>
</comment>
<feature type="active site" evidence="12">
    <location>
        <position position="403"/>
    </location>
</feature>
<feature type="active site" evidence="12">
    <location>
        <position position="220"/>
    </location>
</feature>
<dbReference type="PANTHER" id="PTHR21248:SF22">
    <property type="entry name" value="PHOSPHOLIPASE D"/>
    <property type="match status" value="1"/>
</dbReference>
<feature type="active site" evidence="12">
    <location>
        <position position="222"/>
    </location>
</feature>
<proteinExistence type="inferred from homology"/>
<keyword evidence="3 12" id="KW-0444">Lipid biosynthesis</keyword>
<keyword evidence="16" id="KW-1185">Reference proteome</keyword>
<dbReference type="InterPro" id="IPR027379">
    <property type="entry name" value="CLS_N"/>
</dbReference>
<evidence type="ECO:0000256" key="3">
    <source>
        <dbReference type="ARBA" id="ARBA00022516"/>
    </source>
</evidence>
<keyword evidence="2 12" id="KW-1003">Cell membrane</keyword>
<comment type="similarity">
    <text evidence="12">Belongs to the phospholipase D family. Cardiolipin synthase subfamily.</text>
</comment>
<dbReference type="GO" id="GO:0008808">
    <property type="term" value="F:cardiolipin synthase activity"/>
    <property type="evidence" value="ECO:0007669"/>
    <property type="project" value="UniProtKB-UniRule"/>
</dbReference>
<feature type="active site" evidence="12">
    <location>
        <position position="408"/>
    </location>
</feature>
<evidence type="ECO:0000256" key="13">
    <source>
        <dbReference type="NCBIfam" id="TIGR04265"/>
    </source>
</evidence>
<evidence type="ECO:0000256" key="4">
    <source>
        <dbReference type="ARBA" id="ARBA00022679"/>
    </source>
</evidence>
<name>A0A430A9X6_9ENTE</name>
<dbReference type="EC" id="2.7.8.-" evidence="12 13"/>
<feature type="transmembrane region" description="Helical" evidence="12">
    <location>
        <begin position="35"/>
        <end position="57"/>
    </location>
</feature>